<reference evidence="3 4" key="1">
    <citation type="submission" date="2024-11" db="EMBL/GenBank/DDBJ databases">
        <authorList>
            <person name="Heng Y.C."/>
            <person name="Lim A.C.H."/>
            <person name="Lee J.K.Y."/>
            <person name="Kittelmann S."/>
        </authorList>
    </citation>
    <scope>NUCLEOTIDE SEQUENCE [LARGE SCALE GENOMIC DNA]</scope>
    <source>
        <strain evidence="3 4">WILCCON 0114</strain>
    </source>
</reference>
<comment type="caution">
    <text evidence="3">The sequence shown here is derived from an EMBL/GenBank/DDBJ whole genome shotgun (WGS) entry which is preliminary data.</text>
</comment>
<dbReference type="RefSeq" id="WP_406789005.1">
    <property type="nucleotide sequence ID" value="NZ_JBJIAA010000016.1"/>
</dbReference>
<name>A0ABW8TIG2_9CLOT</name>
<evidence type="ECO:0000313" key="3">
    <source>
        <dbReference type="EMBL" id="MFL0252348.1"/>
    </source>
</evidence>
<dbReference type="EMBL" id="JBJIAA010000016">
    <property type="protein sequence ID" value="MFL0252348.1"/>
    <property type="molecule type" value="Genomic_DNA"/>
</dbReference>
<feature type="transmembrane region" description="Helical" evidence="1">
    <location>
        <begin position="6"/>
        <end position="29"/>
    </location>
</feature>
<evidence type="ECO:0000256" key="1">
    <source>
        <dbReference type="SAM" id="Phobius"/>
    </source>
</evidence>
<keyword evidence="1" id="KW-1133">Transmembrane helix</keyword>
<dbReference type="InterPro" id="IPR023346">
    <property type="entry name" value="Lysozyme-like_dom_sf"/>
</dbReference>
<feature type="domain" description="Transglycosylase SLT" evidence="2">
    <location>
        <begin position="36"/>
        <end position="150"/>
    </location>
</feature>
<evidence type="ECO:0000313" key="4">
    <source>
        <dbReference type="Proteomes" id="UP001623592"/>
    </source>
</evidence>
<dbReference type="PANTHER" id="PTHR37423:SF2">
    <property type="entry name" value="MEMBRANE-BOUND LYTIC MUREIN TRANSGLYCOSYLASE C"/>
    <property type="match status" value="1"/>
</dbReference>
<dbReference type="InterPro" id="IPR008258">
    <property type="entry name" value="Transglycosylase_SLT_dom_1"/>
</dbReference>
<dbReference type="PANTHER" id="PTHR37423">
    <property type="entry name" value="SOLUBLE LYTIC MUREIN TRANSGLYCOSYLASE-RELATED"/>
    <property type="match status" value="1"/>
</dbReference>
<dbReference type="Proteomes" id="UP001623592">
    <property type="component" value="Unassembled WGS sequence"/>
</dbReference>
<dbReference type="Pfam" id="PF01464">
    <property type="entry name" value="SLT"/>
    <property type="match status" value="1"/>
</dbReference>
<protein>
    <submittedName>
        <fullName evidence="3">Lytic transglycosylase domain-containing protein</fullName>
    </submittedName>
</protein>
<proteinExistence type="predicted"/>
<sequence>MKSKTIKIIILLIIIIMAFNIKGIVKIFYPIKYSSYVFKYSSEYKLDPYLVAAVIRTESNFNNKARSNKGAHGLMQITDETAEWSSRKMGIENFKSSDLYDPEYNIRMGCWYLRNLADEFNDDPKLYLAAYNGGRGNVQKWLNNSKHSKDGKNLNYIPYKETDQYVKKVMTDYNVYKKLYNKK</sequence>
<organism evidence="3 4">
    <name type="scientific">Clostridium neuense</name>
    <dbReference type="NCBI Taxonomy" id="1728934"/>
    <lineage>
        <taxon>Bacteria</taxon>
        <taxon>Bacillati</taxon>
        <taxon>Bacillota</taxon>
        <taxon>Clostridia</taxon>
        <taxon>Eubacteriales</taxon>
        <taxon>Clostridiaceae</taxon>
        <taxon>Clostridium</taxon>
    </lineage>
</organism>
<accession>A0ABW8TIG2</accession>
<keyword evidence="4" id="KW-1185">Reference proteome</keyword>
<dbReference type="CDD" id="cd16896">
    <property type="entry name" value="LT_Slt70-like"/>
    <property type="match status" value="1"/>
</dbReference>
<keyword evidence="1" id="KW-0472">Membrane</keyword>
<dbReference type="Gene3D" id="1.10.530.10">
    <property type="match status" value="1"/>
</dbReference>
<dbReference type="SUPFAM" id="SSF53955">
    <property type="entry name" value="Lysozyme-like"/>
    <property type="match status" value="1"/>
</dbReference>
<evidence type="ECO:0000259" key="2">
    <source>
        <dbReference type="Pfam" id="PF01464"/>
    </source>
</evidence>
<gene>
    <name evidence="3" type="ORF">ACJDT4_18200</name>
</gene>
<keyword evidence="1" id="KW-0812">Transmembrane</keyword>